<dbReference type="HOGENOM" id="CLU_090336_24_2_4"/>
<protein>
    <submittedName>
        <fullName evidence="2">Putative anti-sigma factor</fullName>
    </submittedName>
</protein>
<feature type="domain" description="Histidine kinase/HSP90-like ATPase" evidence="1">
    <location>
        <begin position="15"/>
        <end position="135"/>
    </location>
</feature>
<proteinExistence type="predicted"/>
<dbReference type="Gene3D" id="3.30.565.10">
    <property type="entry name" value="Histidine kinase-like ATPase, C-terminal domain"/>
    <property type="match status" value="1"/>
</dbReference>
<dbReference type="AlphaFoldDB" id="A0A0C6P2X2"/>
<dbReference type="Proteomes" id="UP000007564">
    <property type="component" value="Chromosome"/>
</dbReference>
<accession>A0A0C6P2X2</accession>
<dbReference type="KEGG" id="bbh:BN112_1811"/>
<dbReference type="EMBL" id="HE965806">
    <property type="protein sequence ID" value="CCJ53728.1"/>
    <property type="molecule type" value="Genomic_DNA"/>
</dbReference>
<gene>
    <name evidence="2" type="ORF">BN112_1811</name>
</gene>
<organism evidence="2 3">
    <name type="scientific">Bordetella bronchiseptica 253</name>
    <dbReference type="NCBI Taxonomy" id="568707"/>
    <lineage>
        <taxon>Bacteria</taxon>
        <taxon>Pseudomonadati</taxon>
        <taxon>Pseudomonadota</taxon>
        <taxon>Betaproteobacteria</taxon>
        <taxon>Burkholderiales</taxon>
        <taxon>Alcaligenaceae</taxon>
        <taxon>Bordetella</taxon>
    </lineage>
</organism>
<dbReference type="SUPFAM" id="SSF55874">
    <property type="entry name" value="ATPase domain of HSP90 chaperone/DNA topoisomerase II/histidine kinase"/>
    <property type="match status" value="1"/>
</dbReference>
<reference evidence="2 3" key="1">
    <citation type="journal article" date="2012" name="BMC Genomics">
        <title>Comparative genomics of the classical Bordetella subspecies: the evolution and exchange of virulence-associated diversity amongst closely related pathogens.</title>
        <authorList>
            <person name="Park J."/>
            <person name="Zhang Y."/>
            <person name="Buboltz A.M."/>
            <person name="Zhang X."/>
            <person name="Schuster S.C."/>
            <person name="Ahuja U."/>
            <person name="Liu M."/>
            <person name="Miller J.F."/>
            <person name="Sebaihia M."/>
            <person name="Bentley S.D."/>
            <person name="Parkhill J."/>
            <person name="Harvill E.T."/>
        </authorList>
    </citation>
    <scope>NUCLEOTIDE SEQUENCE [LARGE SCALE GENOMIC DNA]</scope>
    <source>
        <strain evidence="2 3">253</strain>
    </source>
</reference>
<dbReference type="OrthoDB" id="327549at2"/>
<dbReference type="RefSeq" id="WP_003809933.1">
    <property type="nucleotide sequence ID" value="NC_019382.1"/>
</dbReference>
<evidence type="ECO:0000313" key="3">
    <source>
        <dbReference type="Proteomes" id="UP000007564"/>
    </source>
</evidence>
<dbReference type="InterPro" id="IPR003594">
    <property type="entry name" value="HATPase_dom"/>
</dbReference>
<evidence type="ECO:0000313" key="2">
    <source>
        <dbReference type="EMBL" id="CCJ53728.1"/>
    </source>
</evidence>
<sequence length="142" mass="15804">MSSKTDTLELSVTATTATDALYWLEHIALRDRWSARLRFTLTLCADEALNNIVSHAFTPGHPAAIHLTLRQTRREVSLHIADNGAAYDPTQALSPPLARSLDDAQPGGHGLRLMRHFMHALSYQRRDGWNHLTLTSHSAPES</sequence>
<dbReference type="InterPro" id="IPR036890">
    <property type="entry name" value="HATPase_C_sf"/>
</dbReference>
<name>A0A0C6P2X2_BORBO</name>
<dbReference type="GeneID" id="69602125"/>
<dbReference type="SMR" id="A0A0C6P2X2"/>
<dbReference type="Pfam" id="PF13581">
    <property type="entry name" value="HATPase_c_2"/>
    <property type="match status" value="1"/>
</dbReference>
<evidence type="ECO:0000259" key="1">
    <source>
        <dbReference type="Pfam" id="PF13581"/>
    </source>
</evidence>
<dbReference type="CDD" id="cd16936">
    <property type="entry name" value="HATPase_RsbW-like"/>
    <property type="match status" value="1"/>
</dbReference>